<organism evidence="2 3">
    <name type="scientific">Collimonas arenae</name>
    <dbReference type="NCBI Taxonomy" id="279058"/>
    <lineage>
        <taxon>Bacteria</taxon>
        <taxon>Pseudomonadati</taxon>
        <taxon>Pseudomonadota</taxon>
        <taxon>Betaproteobacteria</taxon>
        <taxon>Burkholderiales</taxon>
        <taxon>Oxalobacteraceae</taxon>
        <taxon>Collimonas</taxon>
    </lineage>
</organism>
<dbReference type="Pfam" id="PF20567">
    <property type="entry name" value="DUF6776"/>
    <property type="match status" value="1"/>
</dbReference>
<evidence type="ECO:0000313" key="3">
    <source>
        <dbReference type="Proteomes" id="UP000071778"/>
    </source>
</evidence>
<protein>
    <submittedName>
        <fullName evidence="2">Uncharacterized protein</fullName>
    </submittedName>
</protein>
<evidence type="ECO:0000256" key="1">
    <source>
        <dbReference type="SAM" id="Coils"/>
    </source>
</evidence>
<dbReference type="PATRIC" id="fig|279058.17.peg.4377"/>
<keyword evidence="3" id="KW-1185">Reference proteome</keyword>
<dbReference type="InterPro" id="IPR046703">
    <property type="entry name" value="DUF6776"/>
</dbReference>
<sequence length="245" mass="26756">MKYKLWVRRMSISAPKMTVKSHLPWPLKAAFLALVLGVGGALAMSIYDLGRDFTGHKSGVSKQQLAELNDKISALTAERDRFSTTVNAAESQLNIEKATQEQLSQQIRTLEGENAKLKEDLAFFEGLLPNATGSQGITIQRLSAELLTPTQLRYRMLIMQGGKSSSDFVGEVQLLVTATVAGKSTVLTFPAANAVAADKAAYRLDFKYYQRVEAILPLPEGAVVKAIQAKVLEKGQTRAQQTTNL</sequence>
<dbReference type="EMBL" id="CP013235">
    <property type="protein sequence ID" value="AMP11720.1"/>
    <property type="molecule type" value="Genomic_DNA"/>
</dbReference>
<gene>
    <name evidence="2" type="ORF">CAter282_4055</name>
</gene>
<reference evidence="2 3" key="1">
    <citation type="submission" date="2015-11" db="EMBL/GenBank/DDBJ databases">
        <title>Exploring the genomic traits of fungus-feeding bacterial genus Collimonas.</title>
        <authorList>
            <person name="Song C."/>
            <person name="Schmidt R."/>
            <person name="de Jager V."/>
            <person name="Krzyzanowska D."/>
            <person name="Jongedijk E."/>
            <person name="Cankar K."/>
            <person name="Beekwilder J."/>
            <person name="van Veen A."/>
            <person name="de Boer W."/>
            <person name="van Veen J.A."/>
            <person name="Garbeva P."/>
        </authorList>
    </citation>
    <scope>NUCLEOTIDE SEQUENCE [LARGE SCALE GENOMIC DNA]</scope>
    <source>
        <strain evidence="2 3">Ter282</strain>
    </source>
</reference>
<dbReference type="SUPFAM" id="SSF90257">
    <property type="entry name" value="Myosin rod fragments"/>
    <property type="match status" value="1"/>
</dbReference>
<name>A0A127PWS7_9BURK</name>
<dbReference type="Gene3D" id="1.20.5.340">
    <property type="match status" value="1"/>
</dbReference>
<feature type="coiled-coil region" evidence="1">
    <location>
        <begin position="65"/>
        <end position="127"/>
    </location>
</feature>
<accession>A0A127PWS7</accession>
<dbReference type="Proteomes" id="UP000071778">
    <property type="component" value="Chromosome"/>
</dbReference>
<dbReference type="AlphaFoldDB" id="A0A127PWS7"/>
<keyword evidence="1" id="KW-0175">Coiled coil</keyword>
<evidence type="ECO:0000313" key="2">
    <source>
        <dbReference type="EMBL" id="AMP11720.1"/>
    </source>
</evidence>
<proteinExistence type="predicted"/>